<dbReference type="AlphaFoldDB" id="A0AAW1R048"/>
<keyword evidence="5" id="KW-0961">Cell wall biogenesis/degradation</keyword>
<evidence type="ECO:0000256" key="2">
    <source>
        <dbReference type="ARBA" id="ARBA00004191"/>
    </source>
</evidence>
<evidence type="ECO:0000256" key="3">
    <source>
        <dbReference type="ARBA" id="ARBA00005784"/>
    </source>
</evidence>
<accession>A0AAW1R048</accession>
<dbReference type="InterPro" id="IPR004963">
    <property type="entry name" value="PAE/NOTUM"/>
</dbReference>
<sequence length="311" mass="33291">MQVYYETKSWHGFADVATPIWQFRGRRTVAATTKSLLANHNLKAATDIILVGSSAGGPGVTNNAADIYGLITAAGGVPGRFKICSDGGWFIDLPEFNGGTGATYQSSAKALQSYNGVTFDSQCSSNYPGQTWKCMLPEYNWAFLPAPLMNHEYLYDTGNLDEDYAQPFNYEAFRSAMTSSFNVGGPGIGVMDLTRPSNSAALAVINGRQTNVAAHKPPTSSSITIPEGGGPVGYKPTIASQQASQLNIFAEACLLHTTVDSPQFTKSQVNGVNFNEALWAWFLSPDLLVQVIDAFAGQRSSANCSLTLKGK</sequence>
<evidence type="ECO:0000256" key="4">
    <source>
        <dbReference type="ARBA" id="ARBA00022512"/>
    </source>
</evidence>
<keyword evidence="4 5" id="KW-0134">Cell wall</keyword>
<dbReference type="GO" id="GO:0016787">
    <property type="term" value="F:hydrolase activity"/>
    <property type="evidence" value="ECO:0007669"/>
    <property type="project" value="UniProtKB-KW"/>
</dbReference>
<keyword evidence="5" id="KW-0378">Hydrolase</keyword>
<organism evidence="6 7">
    <name type="scientific">Apatococcus lobatus</name>
    <dbReference type="NCBI Taxonomy" id="904363"/>
    <lineage>
        <taxon>Eukaryota</taxon>
        <taxon>Viridiplantae</taxon>
        <taxon>Chlorophyta</taxon>
        <taxon>core chlorophytes</taxon>
        <taxon>Trebouxiophyceae</taxon>
        <taxon>Chlorellales</taxon>
        <taxon>Chlorellaceae</taxon>
        <taxon>Apatococcus</taxon>
    </lineage>
</organism>
<dbReference type="EMBL" id="JALJOS010000019">
    <property type="protein sequence ID" value="KAK9826963.1"/>
    <property type="molecule type" value="Genomic_DNA"/>
</dbReference>
<evidence type="ECO:0000256" key="1">
    <source>
        <dbReference type="ARBA" id="ARBA00003534"/>
    </source>
</evidence>
<keyword evidence="5" id="KW-0964">Secreted</keyword>
<comment type="caution">
    <text evidence="6">The sequence shown here is derived from an EMBL/GenBank/DDBJ whole genome shotgun (WGS) entry which is preliminary data.</text>
</comment>
<comment type="function">
    <text evidence="1 5">Hydrolyzes acetyl esters in homogalacturonan regions of pectin. In type I primary cell wall, galacturonic acid residues of pectin can be acetylated at the O-2 and O-3 positions. Decreasing the degree of acetylation of pectin gels in vitro alters their physical properties.</text>
</comment>
<protein>
    <recommendedName>
        <fullName evidence="5">Pectin acetylesterase</fullName>
        <ecNumber evidence="5">3.1.1.-</ecNumber>
    </recommendedName>
</protein>
<evidence type="ECO:0000313" key="7">
    <source>
        <dbReference type="Proteomes" id="UP001438707"/>
    </source>
</evidence>
<evidence type="ECO:0000313" key="6">
    <source>
        <dbReference type="EMBL" id="KAK9826963.1"/>
    </source>
</evidence>
<keyword evidence="7" id="KW-1185">Reference proteome</keyword>
<dbReference type="EC" id="3.1.1.-" evidence="5"/>
<dbReference type="GO" id="GO:0071555">
    <property type="term" value="P:cell wall organization"/>
    <property type="evidence" value="ECO:0007669"/>
    <property type="project" value="UniProtKB-KW"/>
</dbReference>
<reference evidence="6 7" key="1">
    <citation type="journal article" date="2024" name="Nat. Commun.">
        <title>Phylogenomics reveals the evolutionary origins of lichenization in chlorophyte algae.</title>
        <authorList>
            <person name="Puginier C."/>
            <person name="Libourel C."/>
            <person name="Otte J."/>
            <person name="Skaloud P."/>
            <person name="Haon M."/>
            <person name="Grisel S."/>
            <person name="Petersen M."/>
            <person name="Berrin J.G."/>
            <person name="Delaux P.M."/>
            <person name="Dal Grande F."/>
            <person name="Keller J."/>
        </authorList>
    </citation>
    <scope>NUCLEOTIDE SEQUENCE [LARGE SCALE GENOMIC DNA]</scope>
    <source>
        <strain evidence="6 7">SAG 2145</strain>
    </source>
</reference>
<dbReference type="PANTHER" id="PTHR21562">
    <property type="entry name" value="NOTUM-RELATED"/>
    <property type="match status" value="1"/>
</dbReference>
<proteinExistence type="inferred from homology"/>
<comment type="subcellular location">
    <subcellularLocation>
        <location evidence="2 5">Secreted</location>
        <location evidence="2 5">Cell wall</location>
    </subcellularLocation>
</comment>
<name>A0AAW1R048_9CHLO</name>
<dbReference type="Pfam" id="PF03283">
    <property type="entry name" value="PAE"/>
    <property type="match status" value="1"/>
</dbReference>
<comment type="similarity">
    <text evidence="3 5">Belongs to the pectinacetylesterase family.</text>
</comment>
<gene>
    <name evidence="6" type="ORF">WJX74_001912</name>
</gene>
<dbReference type="Proteomes" id="UP001438707">
    <property type="component" value="Unassembled WGS sequence"/>
</dbReference>
<evidence type="ECO:0000256" key="5">
    <source>
        <dbReference type="RuleBase" id="RU363114"/>
    </source>
</evidence>